<name>A0AA88UZV2_9ASTE</name>
<evidence type="ECO:0000313" key="4">
    <source>
        <dbReference type="Proteomes" id="UP001188597"/>
    </source>
</evidence>
<keyword evidence="4" id="KW-1185">Reference proteome</keyword>
<protein>
    <submittedName>
        <fullName evidence="3">Uncharacterized protein</fullName>
    </submittedName>
</protein>
<dbReference type="GO" id="GO:0046527">
    <property type="term" value="F:glucosyltransferase activity"/>
    <property type="evidence" value="ECO:0007669"/>
    <property type="project" value="TreeGrafter"/>
</dbReference>
<comment type="caution">
    <text evidence="3">The sequence shown here is derived from an EMBL/GenBank/DDBJ whole genome shotgun (WGS) entry which is preliminary data.</text>
</comment>
<comment type="subcellular location">
    <subcellularLocation>
        <location evidence="1">Endomembrane system</location>
    </subcellularLocation>
</comment>
<dbReference type="GO" id="GO:0005886">
    <property type="term" value="C:plasma membrane"/>
    <property type="evidence" value="ECO:0007669"/>
    <property type="project" value="TreeGrafter"/>
</dbReference>
<dbReference type="Gene3D" id="1.25.40.270">
    <property type="entry name" value="Vacuolar protein sorting-associated protein vta1"/>
    <property type="match status" value="1"/>
</dbReference>
<evidence type="ECO:0000313" key="3">
    <source>
        <dbReference type="EMBL" id="KAK2998524.1"/>
    </source>
</evidence>
<dbReference type="GO" id="GO:0012505">
    <property type="term" value="C:endomembrane system"/>
    <property type="evidence" value="ECO:0007669"/>
    <property type="project" value="UniProtKB-SubCell"/>
</dbReference>
<dbReference type="PANTHER" id="PTHR12741">
    <property type="entry name" value="LYST-INTERACTING PROTEIN LIP5 DOPAMINE RESPONSIVE PROTEIN DRG-1"/>
    <property type="match status" value="1"/>
</dbReference>
<dbReference type="InterPro" id="IPR023175">
    <property type="entry name" value="Vta1/CALS_N_sf"/>
</dbReference>
<organism evidence="3 4">
    <name type="scientific">Escallonia herrerae</name>
    <dbReference type="NCBI Taxonomy" id="1293975"/>
    <lineage>
        <taxon>Eukaryota</taxon>
        <taxon>Viridiplantae</taxon>
        <taxon>Streptophyta</taxon>
        <taxon>Embryophyta</taxon>
        <taxon>Tracheophyta</taxon>
        <taxon>Spermatophyta</taxon>
        <taxon>Magnoliopsida</taxon>
        <taxon>eudicotyledons</taxon>
        <taxon>Gunneridae</taxon>
        <taxon>Pentapetalae</taxon>
        <taxon>asterids</taxon>
        <taxon>campanulids</taxon>
        <taxon>Escalloniales</taxon>
        <taxon>Escalloniaceae</taxon>
        <taxon>Escallonia</taxon>
    </lineage>
</organism>
<reference evidence="3" key="1">
    <citation type="submission" date="2022-12" db="EMBL/GenBank/DDBJ databases">
        <title>Draft genome assemblies for two species of Escallonia (Escalloniales).</title>
        <authorList>
            <person name="Chanderbali A."/>
            <person name="Dervinis C."/>
            <person name="Anghel I."/>
            <person name="Soltis D."/>
            <person name="Soltis P."/>
            <person name="Zapata F."/>
        </authorList>
    </citation>
    <scope>NUCLEOTIDE SEQUENCE</scope>
    <source>
        <strain evidence="3">UCBG64.0493</strain>
        <tissue evidence="3">Leaf</tissue>
    </source>
</reference>
<accession>A0AA88UZV2</accession>
<evidence type="ECO:0000256" key="2">
    <source>
        <dbReference type="ARBA" id="ARBA00023136"/>
    </source>
</evidence>
<dbReference type="EMBL" id="JAVXUP010003610">
    <property type="protein sequence ID" value="KAK2998524.1"/>
    <property type="molecule type" value="Genomic_DNA"/>
</dbReference>
<evidence type="ECO:0000256" key="1">
    <source>
        <dbReference type="ARBA" id="ARBA00004308"/>
    </source>
</evidence>
<keyword evidence="2" id="KW-0472">Membrane</keyword>
<dbReference type="Proteomes" id="UP001188597">
    <property type="component" value="Unassembled WGS sequence"/>
</dbReference>
<proteinExistence type="predicted"/>
<gene>
    <name evidence="3" type="ORF">RJ639_024090</name>
</gene>
<dbReference type="AlphaFoldDB" id="A0AA88UZV2"/>
<sequence length="418" mass="47694">MMLDYCIREKWVSIFIEGDHKCEKGKDGCGSIDNRRMRSGRGFRFFKGWYVVVVKVSLAWESGRGCVFVRASGEAVADSSSRVQLHDKVLSMKSVRFQVWSSLSSRYAKIVSMCCHRIILCFDREWCWSGSGSGSGSGLAWIIGQICCGSRSDVNVIWLGVVCIGTEDGGVVAKGRFYAFEKAHRLDPNSSGRGVRQFKTALLQRLERMCIFMQASMRSVNVLFDAAFLSCKVKENDPTLMGRVKKSDAREMQSFYQHYYKKYIQALQNVADKADRAQLTKAYQTANVLFEVLKAVNQTQAMEVDREILEAHDKVAEKTEIYLPYNILPLDPDSANQAIMRYPEIQAAVFALRNTRGLPWPRDYKKKKDEDILDWLQAMFGFQKDSVANQREHLILLLANVHIRQFPKPDQQPKLSKE</sequence>
<dbReference type="PANTHER" id="PTHR12741:SF48">
    <property type="entry name" value="1,3-BETA-GLUCAN SYNTHASE COMPONENT FKS1-RELATED"/>
    <property type="match status" value="1"/>
</dbReference>